<protein>
    <submittedName>
        <fullName evidence="2">Uncharacterized protein</fullName>
    </submittedName>
</protein>
<feature type="region of interest" description="Disordered" evidence="1">
    <location>
        <begin position="55"/>
        <end position="78"/>
    </location>
</feature>
<feature type="region of interest" description="Disordered" evidence="1">
    <location>
        <begin position="123"/>
        <end position="148"/>
    </location>
</feature>
<proteinExistence type="predicted"/>
<dbReference type="AlphaFoldDB" id="A0A5B0QC60"/>
<feature type="compositionally biased region" description="Low complexity" evidence="1">
    <location>
        <begin position="55"/>
        <end position="71"/>
    </location>
</feature>
<accession>A0A5B0QC60</accession>
<organism evidence="2 4">
    <name type="scientific">Puccinia graminis f. sp. tritici</name>
    <dbReference type="NCBI Taxonomy" id="56615"/>
    <lineage>
        <taxon>Eukaryota</taxon>
        <taxon>Fungi</taxon>
        <taxon>Dikarya</taxon>
        <taxon>Basidiomycota</taxon>
        <taxon>Pucciniomycotina</taxon>
        <taxon>Pucciniomycetes</taxon>
        <taxon>Pucciniales</taxon>
        <taxon>Pucciniaceae</taxon>
        <taxon>Puccinia</taxon>
    </lineage>
</organism>
<evidence type="ECO:0000313" key="2">
    <source>
        <dbReference type="EMBL" id="KAA1110715.1"/>
    </source>
</evidence>
<evidence type="ECO:0000256" key="1">
    <source>
        <dbReference type="SAM" id="MobiDB-lite"/>
    </source>
</evidence>
<name>A0A5B0QC60_PUCGR</name>
<evidence type="ECO:0000313" key="3">
    <source>
        <dbReference type="EMBL" id="KAA1139219.1"/>
    </source>
</evidence>
<gene>
    <name evidence="2" type="ORF">PGT21_030229</name>
    <name evidence="3" type="ORF">PGTUg99_037398</name>
</gene>
<comment type="caution">
    <text evidence="2">The sequence shown here is derived from an EMBL/GenBank/DDBJ whole genome shotgun (WGS) entry which is preliminary data.</text>
</comment>
<dbReference type="EMBL" id="VDEP01000001">
    <property type="protein sequence ID" value="KAA1139219.1"/>
    <property type="molecule type" value="Genomic_DNA"/>
</dbReference>
<evidence type="ECO:0000313" key="5">
    <source>
        <dbReference type="Proteomes" id="UP000325313"/>
    </source>
</evidence>
<reference evidence="4 5" key="1">
    <citation type="submission" date="2019-05" db="EMBL/GenBank/DDBJ databases">
        <title>Emergence of the Ug99 lineage of the wheat stem rust pathogen through somatic hybridization.</title>
        <authorList>
            <person name="Li F."/>
            <person name="Upadhyaya N.M."/>
            <person name="Sperschneider J."/>
            <person name="Matny O."/>
            <person name="Nguyen-Phuc H."/>
            <person name="Mago R."/>
            <person name="Raley C."/>
            <person name="Miller M.E."/>
            <person name="Silverstein K.A.T."/>
            <person name="Henningsen E."/>
            <person name="Hirsch C.D."/>
            <person name="Visser B."/>
            <person name="Pretorius Z.A."/>
            <person name="Steffenson B.J."/>
            <person name="Schwessinger B."/>
            <person name="Dodds P.N."/>
            <person name="Figueroa M."/>
        </authorList>
    </citation>
    <scope>NUCLEOTIDE SEQUENCE [LARGE SCALE GENOMIC DNA]</scope>
    <source>
        <strain evidence="2">21-0</strain>
        <strain evidence="3 5">Ug99</strain>
    </source>
</reference>
<keyword evidence="4" id="KW-1185">Reference proteome</keyword>
<dbReference type="EMBL" id="VSWC01000027">
    <property type="protein sequence ID" value="KAA1110715.1"/>
    <property type="molecule type" value="Genomic_DNA"/>
</dbReference>
<sequence>MLLTTESDRADYPRIDHYGSTDNQKLLTPAQSTGYVPPIYTRRALCKNFHLCSLPSHSSPSQSPQLDSKSPATCLSKSPLRQKPNIAAAIVTLSRNALPRPLYVCDDPSNTPKFSGYCTGVTSRATSQDPSAAAPDTLVMTRATRQES</sequence>
<dbReference type="Proteomes" id="UP000325313">
    <property type="component" value="Unassembled WGS sequence"/>
</dbReference>
<dbReference type="Proteomes" id="UP000324748">
    <property type="component" value="Unassembled WGS sequence"/>
</dbReference>
<evidence type="ECO:0000313" key="4">
    <source>
        <dbReference type="Proteomes" id="UP000324748"/>
    </source>
</evidence>